<keyword evidence="10" id="KW-0539">Nucleus</keyword>
<feature type="compositionally biased region" description="Polar residues" evidence="14">
    <location>
        <begin position="222"/>
        <end position="234"/>
    </location>
</feature>
<comment type="catalytic activity">
    <reaction evidence="11">
        <text>L-lysyl(4)-[histone H3] + 3 S-adenosyl-L-methionine = N(6),N(6),N(6)-trimethyl-L-lysyl(4)-[histone H3] + 3 S-adenosyl-L-homocysteine + 3 H(+)</text>
        <dbReference type="Rhea" id="RHEA:60260"/>
        <dbReference type="Rhea" id="RHEA-COMP:15537"/>
        <dbReference type="Rhea" id="RHEA-COMP:15547"/>
        <dbReference type="ChEBI" id="CHEBI:15378"/>
        <dbReference type="ChEBI" id="CHEBI:29969"/>
        <dbReference type="ChEBI" id="CHEBI:57856"/>
        <dbReference type="ChEBI" id="CHEBI:59789"/>
        <dbReference type="ChEBI" id="CHEBI:61961"/>
        <dbReference type="EC" id="2.1.1.354"/>
    </reaction>
</comment>
<evidence type="ECO:0000256" key="11">
    <source>
        <dbReference type="ARBA" id="ARBA00047571"/>
    </source>
</evidence>
<evidence type="ECO:0000256" key="14">
    <source>
        <dbReference type="SAM" id="MobiDB-lite"/>
    </source>
</evidence>
<evidence type="ECO:0000256" key="6">
    <source>
        <dbReference type="ARBA" id="ARBA00022853"/>
    </source>
</evidence>
<keyword evidence="18" id="KW-1185">Reference proteome</keyword>
<gene>
    <name evidence="17" type="ORF">GOP47_0018222</name>
</gene>
<dbReference type="PANTHER" id="PTHR45814">
    <property type="entry name" value="HISTONE-LYSINE N-METHYLTRANSFERASE SETD1"/>
    <property type="match status" value="1"/>
</dbReference>
<comment type="caution">
    <text evidence="17">The sequence shown here is derived from an EMBL/GenBank/DDBJ whole genome shotgun (WGS) entry which is preliminary data.</text>
</comment>
<dbReference type="InterPro" id="IPR046341">
    <property type="entry name" value="SET_dom_sf"/>
</dbReference>
<dbReference type="PROSITE" id="PS50868">
    <property type="entry name" value="POST_SET"/>
    <property type="match status" value="1"/>
</dbReference>
<evidence type="ECO:0000256" key="4">
    <source>
        <dbReference type="ARBA" id="ARBA00022679"/>
    </source>
</evidence>
<keyword evidence="5" id="KW-0949">S-adenosyl-L-methionine</keyword>
<keyword evidence="8" id="KW-0805">Transcription regulation</keyword>
<dbReference type="GO" id="GO:0140999">
    <property type="term" value="F:histone H3K4 trimethyltransferase activity"/>
    <property type="evidence" value="ECO:0007669"/>
    <property type="project" value="UniProtKB-EC"/>
</dbReference>
<comment type="catalytic activity">
    <reaction evidence="13">
        <text>N(6),N(6)-dimethyl-L-lysyl(4)-[histone H3] + S-adenosyl-L-methionine = N(6),N(6),N(6)-trimethyl-L-lysyl(4)-[histone H3] + S-adenosyl-L-homocysteine + H(+)</text>
        <dbReference type="Rhea" id="RHEA:60272"/>
        <dbReference type="Rhea" id="RHEA-COMP:15537"/>
        <dbReference type="Rhea" id="RHEA-COMP:15540"/>
        <dbReference type="ChEBI" id="CHEBI:15378"/>
        <dbReference type="ChEBI" id="CHEBI:57856"/>
        <dbReference type="ChEBI" id="CHEBI:59789"/>
        <dbReference type="ChEBI" id="CHEBI:61961"/>
        <dbReference type="ChEBI" id="CHEBI:61976"/>
    </reaction>
</comment>
<dbReference type="SMART" id="SM00508">
    <property type="entry name" value="PostSET"/>
    <property type="match status" value="1"/>
</dbReference>
<keyword evidence="6" id="KW-0156">Chromatin regulator</keyword>
<dbReference type="GO" id="GO:0003723">
    <property type="term" value="F:RNA binding"/>
    <property type="evidence" value="ECO:0007669"/>
    <property type="project" value="UniProtKB-KW"/>
</dbReference>
<feature type="region of interest" description="Disordered" evidence="14">
    <location>
        <begin position="436"/>
        <end position="455"/>
    </location>
</feature>
<evidence type="ECO:0000256" key="9">
    <source>
        <dbReference type="ARBA" id="ARBA00023163"/>
    </source>
</evidence>
<dbReference type="EC" id="2.1.1.354" evidence="2"/>
<dbReference type="Gene3D" id="2.170.270.10">
    <property type="entry name" value="SET domain"/>
    <property type="match status" value="1"/>
</dbReference>
<feature type="non-terminal residue" evidence="17">
    <location>
        <position position="1"/>
    </location>
</feature>
<accession>A0A9D4UHS9</accession>
<evidence type="ECO:0000313" key="18">
    <source>
        <dbReference type="Proteomes" id="UP000886520"/>
    </source>
</evidence>
<dbReference type="CDD" id="cd19169">
    <property type="entry name" value="SET_SETD1"/>
    <property type="match status" value="1"/>
</dbReference>
<dbReference type="InterPro" id="IPR001214">
    <property type="entry name" value="SET_dom"/>
</dbReference>
<keyword evidence="3" id="KW-0489">Methyltransferase</keyword>
<dbReference type="EMBL" id="JABFUD020000017">
    <property type="protein sequence ID" value="KAI5067694.1"/>
    <property type="molecule type" value="Genomic_DNA"/>
</dbReference>
<evidence type="ECO:0000313" key="17">
    <source>
        <dbReference type="EMBL" id="KAI5067694.1"/>
    </source>
</evidence>
<dbReference type="InterPro" id="IPR044570">
    <property type="entry name" value="Set1-like"/>
</dbReference>
<keyword evidence="4" id="KW-0808">Transferase</keyword>
<comment type="catalytic activity">
    <reaction evidence="12">
        <text>N(6)-methyl-L-lysyl(4)-[histone H3] + S-adenosyl-L-methionine = N(6),N(6)-dimethyl-L-lysyl(4)-[histone H3] + S-adenosyl-L-homocysteine + H(+)</text>
        <dbReference type="Rhea" id="RHEA:60268"/>
        <dbReference type="Rhea" id="RHEA-COMP:15540"/>
        <dbReference type="Rhea" id="RHEA-COMP:15543"/>
        <dbReference type="ChEBI" id="CHEBI:15378"/>
        <dbReference type="ChEBI" id="CHEBI:57856"/>
        <dbReference type="ChEBI" id="CHEBI:59789"/>
        <dbReference type="ChEBI" id="CHEBI:61929"/>
        <dbReference type="ChEBI" id="CHEBI:61976"/>
    </reaction>
</comment>
<dbReference type="PROSITE" id="PS50280">
    <property type="entry name" value="SET"/>
    <property type="match status" value="1"/>
</dbReference>
<feature type="region of interest" description="Disordered" evidence="14">
    <location>
        <begin position="204"/>
        <end position="234"/>
    </location>
</feature>
<feature type="domain" description="SET" evidence="15">
    <location>
        <begin position="1162"/>
        <end position="1279"/>
    </location>
</feature>
<dbReference type="InterPro" id="IPR035445">
    <property type="entry name" value="GYF-like_dom_sf"/>
</dbReference>
<proteinExistence type="predicted"/>
<dbReference type="InterPro" id="IPR003616">
    <property type="entry name" value="Post-SET_dom"/>
</dbReference>
<dbReference type="SUPFAM" id="SSF82199">
    <property type="entry name" value="SET domain"/>
    <property type="match status" value="1"/>
</dbReference>
<reference evidence="17" key="1">
    <citation type="submission" date="2021-01" db="EMBL/GenBank/DDBJ databases">
        <title>Adiantum capillus-veneris genome.</title>
        <authorList>
            <person name="Fang Y."/>
            <person name="Liao Q."/>
        </authorList>
    </citation>
    <scope>NUCLEOTIDE SEQUENCE</scope>
    <source>
        <strain evidence="17">H3</strain>
        <tissue evidence="17">Leaf</tissue>
    </source>
</reference>
<dbReference type="InterPro" id="IPR037841">
    <property type="entry name" value="SET_SETD1A/B"/>
</dbReference>
<evidence type="ECO:0000256" key="13">
    <source>
        <dbReference type="ARBA" id="ARBA00049129"/>
    </source>
</evidence>
<evidence type="ECO:0000256" key="8">
    <source>
        <dbReference type="ARBA" id="ARBA00023015"/>
    </source>
</evidence>
<keyword evidence="9" id="KW-0804">Transcription</keyword>
<organism evidence="17 18">
    <name type="scientific">Adiantum capillus-veneris</name>
    <name type="common">Maidenhair fern</name>
    <dbReference type="NCBI Taxonomy" id="13818"/>
    <lineage>
        <taxon>Eukaryota</taxon>
        <taxon>Viridiplantae</taxon>
        <taxon>Streptophyta</taxon>
        <taxon>Embryophyta</taxon>
        <taxon>Tracheophyta</taxon>
        <taxon>Polypodiopsida</taxon>
        <taxon>Polypodiidae</taxon>
        <taxon>Polypodiales</taxon>
        <taxon>Pteridineae</taxon>
        <taxon>Pteridaceae</taxon>
        <taxon>Vittarioideae</taxon>
        <taxon>Adiantum</taxon>
    </lineage>
</organism>
<dbReference type="Pfam" id="PF00856">
    <property type="entry name" value="SET"/>
    <property type="match status" value="1"/>
</dbReference>
<sequence length="1301" mass="143539">RSLHRVEAFLRQALDSRERSKCPDGCESLSLSLSLSLSHTHASTQRIVLHTSVPACYRFTQPLRLSPFLRVCICSPHLPSPVSPHSPNEPTPTPTQPRAGTFCGFCRACQCYFPRRLTAAPISARPGDLRKRICIAIPGFAGLLSSASVQDRRRSDQKVFEVRLSQTQSLQKLTLGLLKMMPNARSNGGFFPVPKMPNQRPFKPVHPQGVQSSQGRFDVTSRRPTSNCSSFGRNASQDFGNRKRCFTAMDRHHPVNSGMRTSIMCPTTSFPQPDRQNHKEGLKPFNMAGNFLNGEGVRNSHSMVQNGRPMTAQRLEGPPHKKHRGWDNNKPATAQQFTFIKSRQGTLKVLLDEPKWMYLNHHAKMSGPYAWRQLLDGFQAGFLPPDLAVHEVCEGKVIESGALKQLVESARSCSGFNGVPISKEAPCWQMSRNSITSSGMPHKSHPVALQTAHPSAGDSTRFQQECVSSLGPIVSPPMKVQVSTEHSPSGDINVDCPPGFGRPTSQLSDSSNFVVTPNSVTSTTGAQNSVQTSTSSGIDFEGLIPPGFEAVAASLVLSDHQAKVAGVSEELASKRKAPGIKDTASFIQQKLHVAVLQSYTGLVLEAQLANSPLSTHVKGCTTEQFLPLQLHFGQQRLRNENAFNQTQNPLSNHTQNPLDLQKRALPAAAVCVGLPVGKSDNQKLPPAPLKSGELAVHTALISGQTGEQLPLKGLPDNTVLRCRPSGLVKPMLEAPRPHQPMVEDEPPPPGVDDYFTARLVKADCELNGWYMSAGLHSNTVTRPTIDLKKPNPVIDSLALIRRELLTAMKKNYCNVILRALISEQLDCWLKDVKKIVVTENNNPQKSFDGGSKPEGCNGPKRIKRELWTSVSRCRGEAMSQISAEARSDTLEARSDTAGMVKSKTVALASPPSSHKMVVGSVSGSQMDDGLDASHSKLFPFIMKAQEMLRNIEREESALLQINEASASQSKSSSLSSSCLESSLNSQDEEYFDNEHQDDDADFDHWTKPKGPDTDESPFTTSEKRKEHVKSLKQLMQITSKPILKNAVKQKKKKVKHRRRKRMEATAPSKAFVLPKDYDGCARTSIDGWVWHNWARSAHPSERVKGTGYNIDQDASKGWHASLLGVQKSIQAARTNRAQLRKLVASVEGSDILKLTQSKARKKKLKFARSKIHDWGVFAVEPIEAGDFVVEYVGELVRPRIADLRERQYEKMGIGSSYLFRIDNETVVDATKRGGLARFINHSCEPNCFTKIITVEGLKKIFIYSKRPIGAGEELTYDYKFPREEQKIPCNCGSSKCRGSLN</sequence>
<dbReference type="GO" id="GO:0048188">
    <property type="term" value="C:Set1C/COMPASS complex"/>
    <property type="evidence" value="ECO:0007669"/>
    <property type="project" value="InterPro"/>
</dbReference>
<evidence type="ECO:0000256" key="3">
    <source>
        <dbReference type="ARBA" id="ARBA00022603"/>
    </source>
</evidence>
<feature type="region of interest" description="Disordered" evidence="14">
    <location>
        <begin position="995"/>
        <end position="1025"/>
    </location>
</feature>
<evidence type="ECO:0000256" key="12">
    <source>
        <dbReference type="ARBA" id="ARBA00047583"/>
    </source>
</evidence>
<feature type="region of interest" description="Disordered" evidence="14">
    <location>
        <begin position="841"/>
        <end position="860"/>
    </location>
</feature>
<evidence type="ECO:0000256" key="5">
    <source>
        <dbReference type="ARBA" id="ARBA00022691"/>
    </source>
</evidence>
<evidence type="ECO:0000256" key="1">
    <source>
        <dbReference type="ARBA" id="ARBA00004123"/>
    </source>
</evidence>
<evidence type="ECO:0000256" key="7">
    <source>
        <dbReference type="ARBA" id="ARBA00022884"/>
    </source>
</evidence>
<feature type="compositionally biased region" description="Basic and acidic residues" evidence="14">
    <location>
        <begin position="1002"/>
        <end position="1012"/>
    </location>
</feature>
<dbReference type="Gene3D" id="3.30.1490.40">
    <property type="match status" value="1"/>
</dbReference>
<evidence type="ECO:0000259" key="16">
    <source>
        <dbReference type="PROSITE" id="PS50868"/>
    </source>
</evidence>
<evidence type="ECO:0000256" key="2">
    <source>
        <dbReference type="ARBA" id="ARBA00012182"/>
    </source>
</evidence>
<feature type="domain" description="Post-SET" evidence="16">
    <location>
        <begin position="1285"/>
        <end position="1301"/>
    </location>
</feature>
<dbReference type="OrthoDB" id="308383at2759"/>
<evidence type="ECO:0000256" key="10">
    <source>
        <dbReference type="ARBA" id="ARBA00023242"/>
    </source>
</evidence>
<keyword evidence="7" id="KW-0694">RNA-binding</keyword>
<comment type="subcellular location">
    <subcellularLocation>
        <location evidence="1">Nucleus</location>
    </subcellularLocation>
</comment>
<dbReference type="PANTHER" id="PTHR45814:SF2">
    <property type="entry name" value="HISTONE-LYSINE N-METHYLTRANSFERASE SETD1"/>
    <property type="match status" value="1"/>
</dbReference>
<dbReference type="SMART" id="SM00317">
    <property type="entry name" value="SET"/>
    <property type="match status" value="1"/>
</dbReference>
<dbReference type="Proteomes" id="UP000886520">
    <property type="component" value="Chromosome 17"/>
</dbReference>
<name>A0A9D4UHS9_ADICA</name>
<protein>
    <recommendedName>
        <fullName evidence="2">[histone H3]-lysine(4) N-trimethyltransferase</fullName>
        <ecNumber evidence="2">2.1.1.354</ecNumber>
    </recommendedName>
</protein>
<evidence type="ECO:0000259" key="15">
    <source>
        <dbReference type="PROSITE" id="PS50280"/>
    </source>
</evidence>
<dbReference type="GO" id="GO:0032259">
    <property type="term" value="P:methylation"/>
    <property type="evidence" value="ECO:0007669"/>
    <property type="project" value="UniProtKB-KW"/>
</dbReference>
<dbReference type="SUPFAM" id="SSF55277">
    <property type="entry name" value="GYF domain"/>
    <property type="match status" value="1"/>
</dbReference>